<name>A0A841AMA7_9MICO</name>
<organism evidence="3 4">
    <name type="scientific">Conyzicola lurida</name>
    <dbReference type="NCBI Taxonomy" id="1172621"/>
    <lineage>
        <taxon>Bacteria</taxon>
        <taxon>Bacillati</taxon>
        <taxon>Actinomycetota</taxon>
        <taxon>Actinomycetes</taxon>
        <taxon>Micrococcales</taxon>
        <taxon>Microbacteriaceae</taxon>
        <taxon>Conyzicola</taxon>
    </lineage>
</organism>
<gene>
    <name evidence="3" type="ORF">HD599_000978</name>
</gene>
<dbReference type="EMBL" id="JACHMJ010000001">
    <property type="protein sequence ID" value="MBB5842655.1"/>
    <property type="molecule type" value="Genomic_DNA"/>
</dbReference>
<evidence type="ECO:0008006" key="5">
    <source>
        <dbReference type="Google" id="ProtNLM"/>
    </source>
</evidence>
<evidence type="ECO:0000313" key="4">
    <source>
        <dbReference type="Proteomes" id="UP000536685"/>
    </source>
</evidence>
<feature type="chain" id="PRO_5032884280" description="BIG2 domain-containing protein" evidence="2">
    <location>
        <begin position="25"/>
        <end position="203"/>
    </location>
</feature>
<feature type="signal peptide" evidence="2">
    <location>
        <begin position="1"/>
        <end position="24"/>
    </location>
</feature>
<sequence length="203" mass="21046">MPASRVLISLAIAGVVVAGFSACANDTVATPTETNSSAATPAPTQSAEPTATPTAEPVGTPVTIGCETLITAQELYDWDPNFVPQTTYKPVEGSDAATIVDDQGIACAWVQQTSGQIVEVAVASLPEEELTTLKNAFVLEVPSVPTYGDPLKVEGYFQPGETFGHADVFSGPYWISADSDAFFEPGDALPIIEAALAGLGQPE</sequence>
<dbReference type="PROSITE" id="PS51257">
    <property type="entry name" value="PROKAR_LIPOPROTEIN"/>
    <property type="match status" value="1"/>
</dbReference>
<evidence type="ECO:0000256" key="1">
    <source>
        <dbReference type="SAM" id="MobiDB-lite"/>
    </source>
</evidence>
<dbReference type="RefSeq" id="WP_184234161.1">
    <property type="nucleotide sequence ID" value="NZ_JACHMJ010000001.1"/>
</dbReference>
<keyword evidence="4" id="KW-1185">Reference proteome</keyword>
<comment type="caution">
    <text evidence="3">The sequence shown here is derived from an EMBL/GenBank/DDBJ whole genome shotgun (WGS) entry which is preliminary data.</text>
</comment>
<evidence type="ECO:0000313" key="3">
    <source>
        <dbReference type="EMBL" id="MBB5842655.1"/>
    </source>
</evidence>
<dbReference type="AlphaFoldDB" id="A0A841AMA7"/>
<protein>
    <recommendedName>
        <fullName evidence="5">BIG2 domain-containing protein</fullName>
    </recommendedName>
</protein>
<evidence type="ECO:0000256" key="2">
    <source>
        <dbReference type="SAM" id="SignalP"/>
    </source>
</evidence>
<proteinExistence type="predicted"/>
<dbReference type="Proteomes" id="UP000536685">
    <property type="component" value="Unassembled WGS sequence"/>
</dbReference>
<keyword evidence="2" id="KW-0732">Signal</keyword>
<accession>A0A841AMA7</accession>
<reference evidence="3 4" key="1">
    <citation type="submission" date="2020-08" db="EMBL/GenBank/DDBJ databases">
        <title>Sequencing the genomes of 1000 actinobacteria strains.</title>
        <authorList>
            <person name="Klenk H.-P."/>
        </authorList>
    </citation>
    <scope>NUCLEOTIDE SEQUENCE [LARGE SCALE GENOMIC DNA]</scope>
    <source>
        <strain evidence="3 4">DSM 105784</strain>
    </source>
</reference>
<feature type="region of interest" description="Disordered" evidence="1">
    <location>
        <begin position="30"/>
        <end position="60"/>
    </location>
</feature>